<gene>
    <name evidence="1" type="ORF">FD31_GL001453</name>
</gene>
<accession>A0A0R1WBK2</accession>
<protein>
    <recommendedName>
        <fullName evidence="3">Transcriptional regulator TetR C-terminal Firmicutes type domain-containing protein</fullName>
    </recommendedName>
</protein>
<reference evidence="1 2" key="1">
    <citation type="journal article" date="2015" name="Genome Announc.">
        <title>Expanding the biotechnology potential of lactobacilli through comparative genomics of 213 strains and associated genera.</title>
        <authorList>
            <person name="Sun Z."/>
            <person name="Harris H.M."/>
            <person name="McCann A."/>
            <person name="Guo C."/>
            <person name="Argimon S."/>
            <person name="Zhang W."/>
            <person name="Yang X."/>
            <person name="Jeffery I.B."/>
            <person name="Cooney J.C."/>
            <person name="Kagawa T.F."/>
            <person name="Liu W."/>
            <person name="Song Y."/>
            <person name="Salvetti E."/>
            <person name="Wrobel A."/>
            <person name="Rasinkangas P."/>
            <person name="Parkhill J."/>
            <person name="Rea M.C."/>
            <person name="O'Sullivan O."/>
            <person name="Ritari J."/>
            <person name="Douillard F.P."/>
            <person name="Paul Ross R."/>
            <person name="Yang R."/>
            <person name="Briner A.E."/>
            <person name="Felis G.E."/>
            <person name="de Vos W.M."/>
            <person name="Barrangou R."/>
            <person name="Klaenhammer T.R."/>
            <person name="Caufield P.W."/>
            <person name="Cui Y."/>
            <person name="Zhang H."/>
            <person name="O'Toole P.W."/>
        </authorList>
    </citation>
    <scope>NUCLEOTIDE SEQUENCE [LARGE SCALE GENOMIC DNA]</scope>
    <source>
        <strain evidence="1 2">DSM 16982</strain>
    </source>
</reference>
<dbReference type="EMBL" id="AZFV01000029">
    <property type="protein sequence ID" value="KRM14917.1"/>
    <property type="molecule type" value="Genomic_DNA"/>
</dbReference>
<evidence type="ECO:0008006" key="3">
    <source>
        <dbReference type="Google" id="ProtNLM"/>
    </source>
</evidence>
<evidence type="ECO:0000313" key="2">
    <source>
        <dbReference type="Proteomes" id="UP000051302"/>
    </source>
</evidence>
<dbReference type="PATRIC" id="fig|1423774.3.peg.1506"/>
<name>A0A0R1WBK2_9LACO</name>
<proteinExistence type="predicted"/>
<sequence length="134" mass="15680">MYFYRNFTTYKDIIDQHITELLNHFLRITTKRKNLTIETTAVLFFETLQFDAKSLTVFLNNGETEWIEHDFEIGLSKLIEHGVVQGSNDKYWRAYTAGGLSRVITIWLQANTQESPKIMGEKISQIILQNQFLS</sequence>
<dbReference type="Proteomes" id="UP000051302">
    <property type="component" value="Unassembled WGS sequence"/>
</dbReference>
<keyword evidence="2" id="KW-1185">Reference proteome</keyword>
<evidence type="ECO:0000313" key="1">
    <source>
        <dbReference type="EMBL" id="KRM14917.1"/>
    </source>
</evidence>
<dbReference type="Gene3D" id="1.10.357.10">
    <property type="entry name" value="Tetracycline Repressor, domain 2"/>
    <property type="match status" value="1"/>
</dbReference>
<comment type="caution">
    <text evidence="1">The sequence shown here is derived from an EMBL/GenBank/DDBJ whole genome shotgun (WGS) entry which is preliminary data.</text>
</comment>
<dbReference type="AlphaFoldDB" id="A0A0R1WBK2"/>
<dbReference type="STRING" id="1423774.FD31_GL001453"/>
<organism evidence="1 2">
    <name type="scientific">Companilactobacillus nantensis DSM 16982</name>
    <dbReference type="NCBI Taxonomy" id="1423774"/>
    <lineage>
        <taxon>Bacteria</taxon>
        <taxon>Bacillati</taxon>
        <taxon>Bacillota</taxon>
        <taxon>Bacilli</taxon>
        <taxon>Lactobacillales</taxon>
        <taxon>Lactobacillaceae</taxon>
        <taxon>Companilactobacillus</taxon>
    </lineage>
</organism>